<dbReference type="AlphaFoldDB" id="A0A8R2H7B4"/>
<feature type="compositionally biased region" description="Polar residues" evidence="1">
    <location>
        <begin position="397"/>
        <end position="407"/>
    </location>
</feature>
<feature type="region of interest" description="Disordered" evidence="1">
    <location>
        <begin position="384"/>
        <end position="407"/>
    </location>
</feature>
<name>A0A8R2H7B4_ACYPI</name>
<dbReference type="GeneID" id="100161014"/>
<evidence type="ECO:0000256" key="1">
    <source>
        <dbReference type="SAM" id="MobiDB-lite"/>
    </source>
</evidence>
<proteinExistence type="predicted"/>
<accession>A0A8R2H7B4</accession>
<dbReference type="EnsemblMetazoa" id="XM_016803735.2">
    <property type="protein sequence ID" value="XP_016659224.1"/>
    <property type="gene ID" value="LOC100161014"/>
</dbReference>
<dbReference type="RefSeq" id="XP_016659224.1">
    <property type="nucleotide sequence ID" value="XM_016803735.1"/>
</dbReference>
<feature type="compositionally biased region" description="Gly residues" evidence="1">
    <location>
        <begin position="307"/>
        <end position="317"/>
    </location>
</feature>
<dbReference type="Gene3D" id="1.10.10.60">
    <property type="entry name" value="Homeodomain-like"/>
    <property type="match status" value="1"/>
</dbReference>
<evidence type="ECO:0000313" key="3">
    <source>
        <dbReference type="EnsemblMetazoa" id="XP_016659224.1"/>
    </source>
</evidence>
<feature type="compositionally biased region" description="Basic and acidic residues" evidence="1">
    <location>
        <begin position="384"/>
        <end position="396"/>
    </location>
</feature>
<dbReference type="InterPro" id="IPR044822">
    <property type="entry name" value="Myb_DNA-bind_4"/>
</dbReference>
<organism evidence="3 4">
    <name type="scientific">Acyrthosiphon pisum</name>
    <name type="common">Pea aphid</name>
    <dbReference type="NCBI Taxonomy" id="7029"/>
    <lineage>
        <taxon>Eukaryota</taxon>
        <taxon>Metazoa</taxon>
        <taxon>Ecdysozoa</taxon>
        <taxon>Arthropoda</taxon>
        <taxon>Hexapoda</taxon>
        <taxon>Insecta</taxon>
        <taxon>Pterygota</taxon>
        <taxon>Neoptera</taxon>
        <taxon>Paraneoptera</taxon>
        <taxon>Hemiptera</taxon>
        <taxon>Sternorrhyncha</taxon>
        <taxon>Aphidomorpha</taxon>
        <taxon>Aphidoidea</taxon>
        <taxon>Aphididae</taxon>
        <taxon>Macrosiphini</taxon>
        <taxon>Acyrthosiphon</taxon>
    </lineage>
</organism>
<dbReference type="Proteomes" id="UP000007819">
    <property type="component" value="Chromosome A1"/>
</dbReference>
<feature type="region of interest" description="Disordered" evidence="1">
    <location>
        <begin position="305"/>
        <end position="330"/>
    </location>
</feature>
<dbReference type="Pfam" id="PF13837">
    <property type="entry name" value="Myb_DNA-bind_4"/>
    <property type="match status" value="1"/>
</dbReference>
<feature type="domain" description="Myb/SANT-like DNA-binding" evidence="2">
    <location>
        <begin position="129"/>
        <end position="222"/>
    </location>
</feature>
<protein>
    <recommendedName>
        <fullName evidence="2">Myb/SANT-like DNA-binding domain-containing protein</fullName>
    </recommendedName>
</protein>
<reference evidence="4" key="1">
    <citation type="submission" date="2010-06" db="EMBL/GenBank/DDBJ databases">
        <authorList>
            <person name="Jiang H."/>
            <person name="Abraham K."/>
            <person name="Ali S."/>
            <person name="Alsbrooks S.L."/>
            <person name="Anim B.N."/>
            <person name="Anosike U.S."/>
            <person name="Attaway T."/>
            <person name="Bandaranaike D.P."/>
            <person name="Battles P.K."/>
            <person name="Bell S.N."/>
            <person name="Bell A.V."/>
            <person name="Beltran B."/>
            <person name="Bickham C."/>
            <person name="Bustamante Y."/>
            <person name="Caleb T."/>
            <person name="Canada A."/>
            <person name="Cardenas V."/>
            <person name="Carter K."/>
            <person name="Chacko J."/>
            <person name="Chandrabose M.N."/>
            <person name="Chavez D."/>
            <person name="Chavez A."/>
            <person name="Chen L."/>
            <person name="Chu H.-S."/>
            <person name="Claassen K.J."/>
            <person name="Cockrell R."/>
            <person name="Collins M."/>
            <person name="Cooper J.A."/>
            <person name="Cree A."/>
            <person name="Curry S.M."/>
            <person name="Da Y."/>
            <person name="Dao M.D."/>
            <person name="Das B."/>
            <person name="Davila M.-L."/>
            <person name="Davy-Carroll L."/>
            <person name="Denson S."/>
            <person name="Dinh H."/>
            <person name="Ebong V.E."/>
            <person name="Edwards J.R."/>
            <person name="Egan A."/>
            <person name="El-Daye J."/>
            <person name="Escobedo L."/>
            <person name="Fernandez S."/>
            <person name="Fernando P.R."/>
            <person name="Flagg N."/>
            <person name="Forbes L.D."/>
            <person name="Fowler R.G."/>
            <person name="Fu Q."/>
            <person name="Gabisi R.A."/>
            <person name="Ganer J."/>
            <person name="Garbino Pronczuk A."/>
            <person name="Garcia R.M."/>
            <person name="Garner T."/>
            <person name="Garrett T.E."/>
            <person name="Gonzalez D.A."/>
            <person name="Hamid H."/>
            <person name="Hawkins E.S."/>
            <person name="Hirani K."/>
            <person name="Hogues M.E."/>
            <person name="Hollins B."/>
            <person name="Hsiao C.-H."/>
            <person name="Jabil R."/>
            <person name="James M.L."/>
            <person name="Jhangiani S.N."/>
            <person name="Johnson B."/>
            <person name="Johnson Q."/>
            <person name="Joshi V."/>
            <person name="Kalu J.B."/>
            <person name="Kam C."/>
            <person name="Kashfia A."/>
            <person name="Keebler J."/>
            <person name="Kisamo H."/>
            <person name="Kovar C.L."/>
            <person name="Lago L.A."/>
            <person name="Lai C.-Y."/>
            <person name="Laidlaw J."/>
            <person name="Lara F."/>
            <person name="Le T.-K."/>
            <person name="Lee S.L."/>
            <person name="Legall F.H."/>
            <person name="Lemon S.J."/>
            <person name="Lewis L.R."/>
            <person name="Li B."/>
            <person name="Liu Y."/>
            <person name="Liu Y.-S."/>
            <person name="Lopez J."/>
            <person name="Lozado R.J."/>
            <person name="Lu J."/>
            <person name="Madu R.C."/>
            <person name="Maheshwari M."/>
            <person name="Maheshwari R."/>
            <person name="Malloy K."/>
            <person name="Martinez E."/>
            <person name="Mathew T."/>
            <person name="Mercado I.C."/>
            <person name="Mercado C."/>
            <person name="Meyer B."/>
            <person name="Montgomery K."/>
            <person name="Morgan M.B."/>
            <person name="Munidasa M."/>
            <person name="Nazareth L.V."/>
            <person name="Nelson J."/>
            <person name="Ng B.M."/>
            <person name="Nguyen N.B."/>
            <person name="Nguyen P.Q."/>
            <person name="Nguyen T."/>
            <person name="Obregon M."/>
            <person name="Okwuonu G.O."/>
            <person name="Onwere C.G."/>
            <person name="Orozco G."/>
            <person name="Parra A."/>
            <person name="Patel S."/>
            <person name="Patil S."/>
            <person name="Perez A."/>
            <person name="Perez Y."/>
            <person name="Pham C."/>
            <person name="Primus E.L."/>
            <person name="Pu L.-L."/>
            <person name="Puazo M."/>
            <person name="Qin X."/>
            <person name="Quiroz J.B."/>
            <person name="Reese J."/>
            <person name="Richards S."/>
            <person name="Rives C.M."/>
            <person name="Robberts R."/>
            <person name="Ruiz S.J."/>
            <person name="Ruiz M.J."/>
            <person name="Santibanez J."/>
            <person name="Schneider B.W."/>
            <person name="Sisson I."/>
            <person name="Smith M."/>
            <person name="Sodergren E."/>
            <person name="Song X.-Z."/>
            <person name="Song B.B."/>
            <person name="Summersgill H."/>
            <person name="Thelus R."/>
            <person name="Thornton R.D."/>
            <person name="Trejos Z.Y."/>
            <person name="Usmani K."/>
            <person name="Vattathil S."/>
            <person name="Villasana D."/>
            <person name="Walker D.L."/>
            <person name="Wang S."/>
            <person name="Wang K."/>
            <person name="White C.S."/>
            <person name="Williams A.C."/>
            <person name="Williamson J."/>
            <person name="Wilson K."/>
            <person name="Woghiren I.O."/>
            <person name="Woodworth J.R."/>
            <person name="Worley K.C."/>
            <person name="Wright R.A."/>
            <person name="Wu W."/>
            <person name="Young L."/>
            <person name="Zhang L."/>
            <person name="Zhang J."/>
            <person name="Zhu Y."/>
            <person name="Muzny D.M."/>
            <person name="Weinstock G."/>
            <person name="Gibbs R.A."/>
        </authorList>
    </citation>
    <scope>NUCLEOTIDE SEQUENCE [LARGE SCALE GENOMIC DNA]</scope>
    <source>
        <strain evidence="4">LSR1</strain>
    </source>
</reference>
<dbReference type="OrthoDB" id="6610952at2759"/>
<evidence type="ECO:0000259" key="2">
    <source>
        <dbReference type="Pfam" id="PF13837"/>
    </source>
</evidence>
<evidence type="ECO:0000313" key="4">
    <source>
        <dbReference type="Proteomes" id="UP000007819"/>
    </source>
</evidence>
<reference evidence="3" key="2">
    <citation type="submission" date="2022-06" db="UniProtKB">
        <authorList>
            <consortium name="EnsemblMetazoa"/>
        </authorList>
    </citation>
    <scope>IDENTIFICATION</scope>
</reference>
<sequence length="407" mass="45312">MTPIKMEKYEWINPDNHSIAVDDQKQPVLNENGDLIVLDNESGKCIAVPNSEEVLEIFGFGYHGSYGSPPGSPKDSSEHDMKPIVQVLTGPLTPSNSFPKSYFTDGVEETSDADQLLWSMRTPCQKDIEATREMLGLVASKKYQDMFNDQCTVKIRVWKRICEELMSKGYRIADSVNEGGIKCHQKWRNLEKSYRNYLICSTDPNSSAPKKPPPYFEALHDILKRKKKYANAATYTQTVVVGDDMADADASSVSGMHNHHMNDSDAALDDMDDMDGPNDDHCYVVNSSGHVSKRFKVDPLTMCSTTSGGGNGGGGVGSSSSSRRHHHVQQPDVLEQILEQMVRVHRDTLSMHDRHFTRMEKLIKENAAQTKRLADVMSQLLHNSRMDDCGSGKSNDKSTGMASSDIE</sequence>
<keyword evidence="4" id="KW-1185">Reference proteome</keyword>
<dbReference type="EnsemblMetazoa" id="XM_029486866.1">
    <property type="protein sequence ID" value="XP_029342726.1"/>
    <property type="gene ID" value="LOC100161014"/>
</dbReference>